<evidence type="ECO:0008006" key="5">
    <source>
        <dbReference type="Google" id="ProtNLM"/>
    </source>
</evidence>
<dbReference type="EMBL" id="CP039350">
    <property type="protein sequence ID" value="QCD95731.1"/>
    <property type="molecule type" value="Genomic_DNA"/>
</dbReference>
<organism evidence="3 4">
    <name type="scientific">Vigna unguiculata</name>
    <name type="common">Cowpea</name>
    <dbReference type="NCBI Taxonomy" id="3917"/>
    <lineage>
        <taxon>Eukaryota</taxon>
        <taxon>Viridiplantae</taxon>
        <taxon>Streptophyta</taxon>
        <taxon>Embryophyta</taxon>
        <taxon>Tracheophyta</taxon>
        <taxon>Spermatophyta</taxon>
        <taxon>Magnoliopsida</taxon>
        <taxon>eudicotyledons</taxon>
        <taxon>Gunneridae</taxon>
        <taxon>Pentapetalae</taxon>
        <taxon>rosids</taxon>
        <taxon>fabids</taxon>
        <taxon>Fabales</taxon>
        <taxon>Fabaceae</taxon>
        <taxon>Papilionoideae</taxon>
        <taxon>50 kb inversion clade</taxon>
        <taxon>NPAAA clade</taxon>
        <taxon>indigoferoid/millettioid clade</taxon>
        <taxon>Phaseoleae</taxon>
        <taxon>Vigna</taxon>
    </lineage>
</organism>
<keyword evidence="2" id="KW-0472">Membrane</keyword>
<evidence type="ECO:0000256" key="2">
    <source>
        <dbReference type="SAM" id="Phobius"/>
    </source>
</evidence>
<feature type="region of interest" description="Disordered" evidence="1">
    <location>
        <begin position="426"/>
        <end position="463"/>
    </location>
</feature>
<accession>A0A4D6M5F4</accession>
<evidence type="ECO:0000313" key="3">
    <source>
        <dbReference type="EMBL" id="QCD95731.1"/>
    </source>
</evidence>
<protein>
    <recommendedName>
        <fullName evidence="5">Protein APEM9</fullName>
    </recommendedName>
</protein>
<keyword evidence="4" id="KW-1185">Reference proteome</keyword>
<dbReference type="GO" id="GO:0015919">
    <property type="term" value="P:peroxisomal membrane transport"/>
    <property type="evidence" value="ECO:0007669"/>
    <property type="project" value="InterPro"/>
</dbReference>
<dbReference type="PANTHER" id="PTHR36361">
    <property type="entry name" value="PROTEIN APEM9"/>
    <property type="match status" value="1"/>
</dbReference>
<dbReference type="PANTHER" id="PTHR36361:SF1">
    <property type="entry name" value="PROTEIN APEM9"/>
    <property type="match status" value="1"/>
</dbReference>
<dbReference type="AlphaFoldDB" id="A0A4D6M5F4"/>
<gene>
    <name evidence="3" type="ORF">DEO72_LG6g426</name>
</gene>
<feature type="transmembrane region" description="Helical" evidence="2">
    <location>
        <begin position="292"/>
        <end position="312"/>
    </location>
</feature>
<evidence type="ECO:0000313" key="4">
    <source>
        <dbReference type="Proteomes" id="UP000501690"/>
    </source>
</evidence>
<proteinExistence type="predicted"/>
<name>A0A4D6M5F4_VIGUN</name>
<dbReference type="InterPro" id="IPR034571">
    <property type="entry name" value="APEM9"/>
</dbReference>
<dbReference type="Proteomes" id="UP000501690">
    <property type="component" value="Linkage Group LG6"/>
</dbReference>
<evidence type="ECO:0000256" key="1">
    <source>
        <dbReference type="SAM" id="MobiDB-lite"/>
    </source>
</evidence>
<sequence>MQIRTESIQIKTTELESESDSEAAAIWNEIEASESFLVCSMYQEAASAASSILERLRHASLATPDMLESTAMVLLQALIHLPRNQHILDQLRLHFISVKAIPPRVLLTGACFQIAQGSGLGVQEFVEDFLNGWSLEDARYCAVIKQTNVKDGSIKERHIILEINEYVEVVELYSVTLLATVRKDVDLAISWVENSSLPEENRQGLLRRLRSMHSPESTILSQPFPQSPTNRNEDYSLKERNMSEGLPQSFKTKHLNNEKDRSKNALIKLSKQIETCFCCFRGIHLKIGSTKFVITSGKIMLGCLLVFIYYVFRKKQATIKRILRRQAISVKRALVDLWQLAFSYQVNPLAAVEPPSAATRQEFSNGELHSLGAGDDTKASAFHPSSGASTCSCVRMFTTYSFIPLTLSSPPPPPPAIWETRREHPRFSSTHVAGRGSSERTQRHHRTAIDGRFRPPRTQDLEY</sequence>
<keyword evidence="2" id="KW-1133">Transmembrane helix</keyword>
<feature type="compositionally biased region" description="Basic and acidic residues" evidence="1">
    <location>
        <begin position="437"/>
        <end position="463"/>
    </location>
</feature>
<keyword evidence="2" id="KW-0812">Transmembrane</keyword>
<reference evidence="3 4" key="1">
    <citation type="submission" date="2019-04" db="EMBL/GenBank/DDBJ databases">
        <title>An improved genome assembly and genetic linkage map for asparagus bean, Vigna unguiculata ssp. sesquipedialis.</title>
        <authorList>
            <person name="Xia Q."/>
            <person name="Zhang R."/>
            <person name="Dong Y."/>
        </authorList>
    </citation>
    <scope>NUCLEOTIDE SEQUENCE [LARGE SCALE GENOMIC DNA]</scope>
    <source>
        <tissue evidence="3">Leaf</tissue>
    </source>
</reference>